<sequence>MTNLKLCNPLVYIKITDLSSPGFTKNDEILLCYDLDSVQSRNIEPDPARFLGSPVFFGHKTGGTGGLPDGLQAETVSLPAGEYLFTQRRSSLETDSSTMAVENWLDLAIEQQKDSLWERYKPENRLFVRFLYEDGGYVTQIFRPLPEF</sequence>
<evidence type="ECO:0000313" key="1">
    <source>
        <dbReference type="EMBL" id="AGS51970.1"/>
    </source>
</evidence>
<dbReference type="EMBL" id="JQ844178">
    <property type="protein sequence ID" value="AGS51970.1"/>
    <property type="molecule type" value="Genomic_DNA"/>
</dbReference>
<name>A0A806KK79_9BACT</name>
<reference evidence="1" key="1">
    <citation type="submission" date="2012-03" db="EMBL/GenBank/DDBJ databases">
        <title>Functional metagenomics reveals considerable lignocellulase gene clusters in the gut microbiome of a wood-feeding higher termite.</title>
        <authorList>
            <person name="Liu N."/>
        </authorList>
    </citation>
    <scope>NUCLEOTIDE SEQUENCE</scope>
</reference>
<organism evidence="1">
    <name type="scientific">uncultured bacterium contig00003</name>
    <dbReference type="NCBI Taxonomy" id="1181495"/>
    <lineage>
        <taxon>Bacteria</taxon>
        <taxon>environmental samples</taxon>
    </lineage>
</organism>
<protein>
    <submittedName>
        <fullName evidence="1">Uncharacterized protein</fullName>
    </submittedName>
</protein>
<accession>A0A806KK79</accession>
<proteinExistence type="predicted"/>
<dbReference type="AlphaFoldDB" id="A0A806KK79"/>